<sequence>MDDKLARVSWKMGQTLLPEHLTAMEDFLLADTVLRFRVQGLPAYGIGKLILNETLLSEGIFSVQEMTLVLSSGLLLSVPGNVRLSPFNLNLPGTIKVAVYLHLLEESPAADSSPEGWGDEVEEKIPRLMHRMALSSEQDYANAIETLKLAEFQKSPQGVWQISRDYVPPLLQMGTSPFLRSEIDALAEALALFQYNLYMDAVSYLSGDSLSSVKQCLKSVFRTQRLLANLVSQVHLHPFYLCEELLTLYTEVCFYRNTTPENITSAYNHDQLAFLHTLIDLISKQMQMVRSLPPYLPFELSDNIYRVKLPDEIRQATNVYLLAQKDRVISRLSLEDVKLASLSRLPVVHKMALQGVPFKRVEHPSFQHAFGAEVEFYLIKEGEEWDHALTEMMVAFYNRPELKDTAFYIFWRIE</sequence>
<proteinExistence type="predicted"/>
<dbReference type="OrthoDB" id="9775333at2"/>
<evidence type="ECO:0000313" key="1">
    <source>
        <dbReference type="EMBL" id="SEM09362.1"/>
    </source>
</evidence>
<dbReference type="PANTHER" id="PTHR35566">
    <property type="entry name" value="BLR3599 PROTEIN"/>
    <property type="match status" value="1"/>
</dbReference>
<organism evidence="1 2">
    <name type="scientific">Syntrophus gentianae</name>
    <dbReference type="NCBI Taxonomy" id="43775"/>
    <lineage>
        <taxon>Bacteria</taxon>
        <taxon>Pseudomonadati</taxon>
        <taxon>Thermodesulfobacteriota</taxon>
        <taxon>Syntrophia</taxon>
        <taxon>Syntrophales</taxon>
        <taxon>Syntrophaceae</taxon>
        <taxon>Syntrophus</taxon>
    </lineage>
</organism>
<reference evidence="1 2" key="1">
    <citation type="submission" date="2016-10" db="EMBL/GenBank/DDBJ databases">
        <authorList>
            <person name="de Groot N.N."/>
        </authorList>
    </citation>
    <scope>NUCLEOTIDE SEQUENCE [LARGE SCALE GENOMIC DNA]</scope>
    <source>
        <strain evidence="1 2">DSM 8423</strain>
    </source>
</reference>
<accession>A0A1H7VJB5</accession>
<protein>
    <submittedName>
        <fullName evidence="1">Type VI secretion system protein ImpJ</fullName>
    </submittedName>
</protein>
<dbReference type="EMBL" id="FOBS01000004">
    <property type="protein sequence ID" value="SEM09362.1"/>
    <property type="molecule type" value="Genomic_DNA"/>
</dbReference>
<evidence type="ECO:0000313" key="2">
    <source>
        <dbReference type="Proteomes" id="UP000198744"/>
    </source>
</evidence>
<dbReference type="Pfam" id="PF05936">
    <property type="entry name" value="T6SS_VasE"/>
    <property type="match status" value="1"/>
</dbReference>
<dbReference type="NCBIfam" id="TIGR03353">
    <property type="entry name" value="VI_chp_4"/>
    <property type="match status" value="1"/>
</dbReference>
<gene>
    <name evidence="1" type="ORF">SAMN04489760_10418</name>
</gene>
<name>A0A1H7VJB5_9BACT</name>
<dbReference type="PANTHER" id="PTHR35566:SF1">
    <property type="entry name" value="TYPE VI SECRETION SYSTEM BASEPLATE COMPONENT TSSK1"/>
    <property type="match status" value="1"/>
</dbReference>
<dbReference type="AlphaFoldDB" id="A0A1H7VJB5"/>
<dbReference type="RefSeq" id="WP_093882376.1">
    <property type="nucleotide sequence ID" value="NZ_FOBS01000004.1"/>
</dbReference>
<dbReference type="STRING" id="43775.SAMN04489760_10418"/>
<keyword evidence="2" id="KW-1185">Reference proteome</keyword>
<dbReference type="Proteomes" id="UP000198744">
    <property type="component" value="Unassembled WGS sequence"/>
</dbReference>
<dbReference type="InterPro" id="IPR010263">
    <property type="entry name" value="T6SS_TssK"/>
</dbReference>